<organism evidence="4 5">
    <name type="scientific">Danaus chrysippus</name>
    <name type="common">African queen</name>
    <dbReference type="NCBI Taxonomy" id="151541"/>
    <lineage>
        <taxon>Eukaryota</taxon>
        <taxon>Metazoa</taxon>
        <taxon>Ecdysozoa</taxon>
        <taxon>Arthropoda</taxon>
        <taxon>Hexapoda</taxon>
        <taxon>Insecta</taxon>
        <taxon>Pterygota</taxon>
        <taxon>Neoptera</taxon>
        <taxon>Endopterygota</taxon>
        <taxon>Lepidoptera</taxon>
        <taxon>Glossata</taxon>
        <taxon>Ditrysia</taxon>
        <taxon>Papilionoidea</taxon>
        <taxon>Nymphalidae</taxon>
        <taxon>Danainae</taxon>
        <taxon>Danaini</taxon>
        <taxon>Danaina</taxon>
        <taxon>Danaus</taxon>
        <taxon>Anosia</taxon>
    </lineage>
</organism>
<evidence type="ECO:0000256" key="2">
    <source>
        <dbReference type="ARBA" id="ARBA00023292"/>
    </source>
</evidence>
<comment type="caution">
    <text evidence="4">The sequence shown here is derived from an EMBL/GenBank/DDBJ whole genome shotgun (WGS) entry which is preliminary data.</text>
</comment>
<evidence type="ECO:0000259" key="3">
    <source>
        <dbReference type="PROSITE" id="PS51117"/>
    </source>
</evidence>
<reference evidence="4" key="1">
    <citation type="submission" date="2021-09" db="EMBL/GenBank/DDBJ databases">
        <authorList>
            <person name="Martin H S."/>
        </authorList>
    </citation>
    <scope>NUCLEOTIDE SEQUENCE</scope>
</reference>
<dbReference type="Gene3D" id="2.60.120.260">
    <property type="entry name" value="Galactose-binding domain-like"/>
    <property type="match status" value="1"/>
</dbReference>
<accession>A0A8J2W4K7</accession>
<evidence type="ECO:0000256" key="1">
    <source>
        <dbReference type="ARBA" id="ARBA00023157"/>
    </source>
</evidence>
<dbReference type="Proteomes" id="UP000789524">
    <property type="component" value="Unassembled WGS sequence"/>
</dbReference>
<gene>
    <name evidence="4" type="ORF">DCHRY22_LOCUS7840</name>
</gene>
<feature type="domain" description="Laminin N-terminal" evidence="3">
    <location>
        <begin position="92"/>
        <end position="228"/>
    </location>
</feature>
<dbReference type="InterPro" id="IPR008211">
    <property type="entry name" value="Laminin_N"/>
</dbReference>
<name>A0A8J2W4K7_9NEOP</name>
<proteinExistence type="predicted"/>
<keyword evidence="2" id="KW-0424">Laminin EGF-like domain</keyword>
<evidence type="ECO:0000313" key="5">
    <source>
        <dbReference type="Proteomes" id="UP000789524"/>
    </source>
</evidence>
<keyword evidence="5" id="KW-1185">Reference proteome</keyword>
<dbReference type="EMBL" id="CAKASE010000058">
    <property type="protein sequence ID" value="CAG9567600.1"/>
    <property type="molecule type" value="Genomic_DNA"/>
</dbReference>
<sequence length="228" mass="24680">MRIIESSLLIVIEWLRHIACSPIKTSSPYLEFTNEPNGLVWAWPAPTNLAVFSFYPTPFRTAILFKAVVNNCRAVLDRLSSTTISEVPVTSDQPGLLPAPLDVATFAVISANATCGGNGAEEFCRETAGKRVVVCDVCEGPEGSSSRRHPAGLAVDGDPSTWWQSPIITDGDYQHVELVAVLPGINKSFTLRNQQISCYLINLSQIDSESVFWCGTPPNEGLGAARSL</sequence>
<protein>
    <submittedName>
        <fullName evidence="4">(African queen) hypothetical protein</fullName>
    </submittedName>
</protein>
<dbReference type="PROSITE" id="PS51117">
    <property type="entry name" value="LAMININ_NTER"/>
    <property type="match status" value="1"/>
</dbReference>
<dbReference type="Pfam" id="PF00055">
    <property type="entry name" value="Laminin_N"/>
    <property type="match status" value="1"/>
</dbReference>
<dbReference type="AlphaFoldDB" id="A0A8J2W4K7"/>
<dbReference type="OrthoDB" id="10011303at2759"/>
<evidence type="ECO:0000313" key="4">
    <source>
        <dbReference type="EMBL" id="CAG9567600.1"/>
    </source>
</evidence>
<keyword evidence="1" id="KW-1015">Disulfide bond</keyword>